<dbReference type="PROSITE" id="PS50994">
    <property type="entry name" value="INTEGRASE"/>
    <property type="match status" value="1"/>
</dbReference>
<reference evidence="4" key="1">
    <citation type="submission" date="2019-02" db="EMBL/GenBank/DDBJ databases">
        <title>Structural and Functional analysis of Lanthipeptide from Bacillus thuringiensis serovar andalousiensis B23193.</title>
        <authorList>
            <person name="Andreeva J.V."/>
            <person name="Grigoreva A."/>
        </authorList>
    </citation>
    <scope>NUCLEOTIDE SEQUENCE [LARGE SCALE GENOMIC DNA]</scope>
    <source>
        <strain evidence="4">B23193</strain>
    </source>
</reference>
<dbReference type="InterPro" id="IPR001584">
    <property type="entry name" value="Integrase_cat-core"/>
</dbReference>
<evidence type="ECO:0000259" key="2">
    <source>
        <dbReference type="PROSITE" id="PS50994"/>
    </source>
</evidence>
<sequence length="71" mass="8234">MLHSDQGNIYTVKQFQMYTKEKGIITSMFRKGNCHDNALIERFFGNLKTEAVYLQIPTKLSNTIVCEFRGN</sequence>
<dbReference type="Gene3D" id="3.30.420.10">
    <property type="entry name" value="Ribonuclease H-like superfamily/Ribonuclease H"/>
    <property type="match status" value="1"/>
</dbReference>
<dbReference type="PANTHER" id="PTHR46889">
    <property type="entry name" value="TRANSPOSASE INSF FOR INSERTION SEQUENCE IS3B-RELATED"/>
    <property type="match status" value="1"/>
</dbReference>
<dbReference type="Proteomes" id="UP000501374">
    <property type="component" value="Chromosome"/>
</dbReference>
<name>A0A6H0TSG1_BACTU</name>
<dbReference type="AlphaFoldDB" id="A0A6H0TSG1"/>
<comment type="function">
    <text evidence="1">Involved in the transposition of the insertion sequence.</text>
</comment>
<dbReference type="InterPro" id="IPR050900">
    <property type="entry name" value="Transposase_IS3/IS150/IS904"/>
</dbReference>
<protein>
    <submittedName>
        <fullName evidence="3">DDE-type integrase/transposase/recombinase</fullName>
    </submittedName>
</protein>
<organism evidence="3 4">
    <name type="scientific">Bacillus thuringiensis serovar andalousiensis</name>
    <dbReference type="NCBI Taxonomy" id="257985"/>
    <lineage>
        <taxon>Bacteria</taxon>
        <taxon>Bacillati</taxon>
        <taxon>Bacillota</taxon>
        <taxon>Bacilli</taxon>
        <taxon>Bacillales</taxon>
        <taxon>Bacillaceae</taxon>
        <taxon>Bacillus</taxon>
        <taxon>Bacillus cereus group</taxon>
    </lineage>
</organism>
<dbReference type="InterPro" id="IPR012337">
    <property type="entry name" value="RNaseH-like_sf"/>
</dbReference>
<gene>
    <name evidence="3" type="ORF">EVG22_29300</name>
</gene>
<feature type="domain" description="Integrase catalytic" evidence="2">
    <location>
        <begin position="1"/>
        <end position="71"/>
    </location>
</feature>
<dbReference type="EMBL" id="CP035727">
    <property type="protein sequence ID" value="QIW22678.1"/>
    <property type="molecule type" value="Genomic_DNA"/>
</dbReference>
<dbReference type="GO" id="GO:0003676">
    <property type="term" value="F:nucleic acid binding"/>
    <property type="evidence" value="ECO:0007669"/>
    <property type="project" value="InterPro"/>
</dbReference>
<evidence type="ECO:0000313" key="3">
    <source>
        <dbReference type="EMBL" id="QIW22678.1"/>
    </source>
</evidence>
<evidence type="ECO:0000313" key="4">
    <source>
        <dbReference type="Proteomes" id="UP000501374"/>
    </source>
</evidence>
<dbReference type="GO" id="GO:0015074">
    <property type="term" value="P:DNA integration"/>
    <property type="evidence" value="ECO:0007669"/>
    <property type="project" value="InterPro"/>
</dbReference>
<dbReference type="InterPro" id="IPR036397">
    <property type="entry name" value="RNaseH_sf"/>
</dbReference>
<evidence type="ECO:0000256" key="1">
    <source>
        <dbReference type="ARBA" id="ARBA00002286"/>
    </source>
</evidence>
<dbReference type="SUPFAM" id="SSF53098">
    <property type="entry name" value="Ribonuclease H-like"/>
    <property type="match status" value="1"/>
</dbReference>
<dbReference type="PANTHER" id="PTHR46889:SF4">
    <property type="entry name" value="TRANSPOSASE INSO FOR INSERTION SEQUENCE ELEMENT IS911B-RELATED"/>
    <property type="match status" value="1"/>
</dbReference>
<accession>A0A6H0TSG1</accession>
<proteinExistence type="predicted"/>